<dbReference type="InterPro" id="IPR014245">
    <property type="entry name" value="Spore_III_AF"/>
</dbReference>
<name>A0A075LJ63_9BACI</name>
<keyword evidence="1" id="KW-0812">Transmembrane</keyword>
<accession>A0AAX2EAN3</accession>
<proteinExistence type="predicted"/>
<sequence length="206" mass="23216">MEALQSWVMQIILFILLAFVLDMVLPDTDIRKYVKLVMGLMLLLLFLKPVFALFQVDSTRAVQEAMEGFAALTDAPSIENSIEEKKSEIDSVQRAYIEEQMAVQLKDQANPTLQEKFHMQITDIAVAFKEGEDEETTEAIDSIQVKVQSTDQGLPEGEVSDVVIDSSRPIEANEQTEDMERVKSYLTEIWELEDLPLEVTQKGGTG</sequence>
<dbReference type="OrthoDB" id="2375554at2"/>
<dbReference type="GeneID" id="34220737"/>
<dbReference type="EMBL" id="CP008876">
    <property type="protein sequence ID" value="AIF66765.1"/>
    <property type="molecule type" value="Genomic_DNA"/>
</dbReference>
<dbReference type="Pfam" id="PF09581">
    <property type="entry name" value="Spore_III_AF"/>
    <property type="match status" value="1"/>
</dbReference>
<dbReference type="AlphaFoldDB" id="A0A075LJ63"/>
<keyword evidence="1" id="KW-0472">Membrane</keyword>
<gene>
    <name evidence="2" type="ORF">GZ22_09010</name>
    <name evidence="3" type="ORF">SAMN04489762_0456</name>
</gene>
<evidence type="ECO:0000313" key="5">
    <source>
        <dbReference type="Proteomes" id="UP000199735"/>
    </source>
</evidence>
<evidence type="ECO:0000313" key="4">
    <source>
        <dbReference type="Proteomes" id="UP000027980"/>
    </source>
</evidence>
<keyword evidence="1" id="KW-1133">Transmembrane helix</keyword>
<reference evidence="2 4" key="1">
    <citation type="submission" date="2014-07" db="EMBL/GenBank/DDBJ databases">
        <title>Complete genome sequence of a moderately halophilic bacterium Terribacillus aidingensis MP602, isolated from Cryptomeria fortunei in Tianmu mountain in China.</title>
        <authorList>
            <person name="Wang Y."/>
            <person name="Lu P."/>
            <person name="Zhang L."/>
        </authorList>
    </citation>
    <scope>NUCLEOTIDE SEQUENCE [LARGE SCALE GENOMIC DNA]</scope>
    <source>
        <strain evidence="2 4">MP602</strain>
    </source>
</reference>
<accession>A0A075LJ63</accession>
<reference evidence="3 5" key="2">
    <citation type="submission" date="2016-10" db="EMBL/GenBank/DDBJ databases">
        <authorList>
            <person name="Varghese N."/>
            <person name="Submissions S."/>
        </authorList>
    </citation>
    <scope>NUCLEOTIDE SEQUENCE [LARGE SCALE GENOMIC DNA]</scope>
    <source>
        <strain evidence="3 5">DSM 21619</strain>
    </source>
</reference>
<evidence type="ECO:0000256" key="1">
    <source>
        <dbReference type="SAM" id="Phobius"/>
    </source>
</evidence>
<organism evidence="2 4">
    <name type="scientific">Terribacillus saccharophilus</name>
    <dbReference type="NCBI Taxonomy" id="361277"/>
    <lineage>
        <taxon>Bacteria</taxon>
        <taxon>Bacillati</taxon>
        <taxon>Bacillota</taxon>
        <taxon>Bacilli</taxon>
        <taxon>Bacillales</taxon>
        <taxon>Bacillaceae</taxon>
        <taxon>Terribacillus</taxon>
    </lineage>
</organism>
<dbReference type="RefSeq" id="WP_038561214.1">
    <property type="nucleotide sequence ID" value="NZ_CP008876.1"/>
</dbReference>
<dbReference type="HOGENOM" id="CLU_094201_2_1_9"/>
<dbReference type="EMBL" id="FOCD01000001">
    <property type="protein sequence ID" value="SEM58253.1"/>
    <property type="molecule type" value="Genomic_DNA"/>
</dbReference>
<dbReference type="KEGG" id="tap:GZ22_09010"/>
<evidence type="ECO:0000313" key="2">
    <source>
        <dbReference type="EMBL" id="AIF66765.1"/>
    </source>
</evidence>
<dbReference type="NCBIfam" id="TIGR02896">
    <property type="entry name" value="spore_III_AF"/>
    <property type="match status" value="1"/>
</dbReference>
<evidence type="ECO:0000313" key="3">
    <source>
        <dbReference type="EMBL" id="SEM58253.1"/>
    </source>
</evidence>
<feature type="transmembrane region" description="Helical" evidence="1">
    <location>
        <begin position="6"/>
        <end position="25"/>
    </location>
</feature>
<dbReference type="Proteomes" id="UP000027980">
    <property type="component" value="Chromosome"/>
</dbReference>
<dbReference type="Proteomes" id="UP000199735">
    <property type="component" value="Unassembled WGS sequence"/>
</dbReference>
<feature type="transmembrane region" description="Helical" evidence="1">
    <location>
        <begin position="37"/>
        <end position="56"/>
    </location>
</feature>
<protein>
    <submittedName>
        <fullName evidence="3">Stage III sporulation protein AF</fullName>
    </submittedName>
</protein>